<organism evidence="2 3">
    <name type="scientific">Zoarces viviparus</name>
    <name type="common">Viviparous eelpout</name>
    <name type="synonym">Blennius viviparus</name>
    <dbReference type="NCBI Taxonomy" id="48416"/>
    <lineage>
        <taxon>Eukaryota</taxon>
        <taxon>Metazoa</taxon>
        <taxon>Chordata</taxon>
        <taxon>Craniata</taxon>
        <taxon>Vertebrata</taxon>
        <taxon>Euteleostomi</taxon>
        <taxon>Actinopterygii</taxon>
        <taxon>Neopterygii</taxon>
        <taxon>Teleostei</taxon>
        <taxon>Neoteleostei</taxon>
        <taxon>Acanthomorphata</taxon>
        <taxon>Eupercaria</taxon>
        <taxon>Perciformes</taxon>
        <taxon>Cottioidei</taxon>
        <taxon>Zoarcales</taxon>
        <taxon>Zoarcidae</taxon>
        <taxon>Zoarcinae</taxon>
        <taxon>Zoarces</taxon>
    </lineage>
</organism>
<dbReference type="EMBL" id="JBCEZU010000134">
    <property type="protein sequence ID" value="KAK9525915.1"/>
    <property type="molecule type" value="Genomic_DNA"/>
</dbReference>
<dbReference type="Proteomes" id="UP001488805">
    <property type="component" value="Unassembled WGS sequence"/>
</dbReference>
<reference evidence="2 3" key="1">
    <citation type="journal article" date="2024" name="Genome Biol. Evol.">
        <title>Chromosome-level genome assembly of the viviparous eelpout Zoarces viviparus.</title>
        <authorList>
            <person name="Fuhrmann N."/>
            <person name="Brasseur M.V."/>
            <person name="Bakowski C.E."/>
            <person name="Podsiadlowski L."/>
            <person name="Prost S."/>
            <person name="Krehenwinkel H."/>
            <person name="Mayer C."/>
        </authorList>
    </citation>
    <scope>NUCLEOTIDE SEQUENCE [LARGE SCALE GENOMIC DNA]</scope>
    <source>
        <strain evidence="2">NO-MEL_2022_Ind0_liver</strain>
    </source>
</reference>
<dbReference type="AlphaFoldDB" id="A0AAW1EVA5"/>
<proteinExistence type="predicted"/>
<comment type="caution">
    <text evidence="2">The sequence shown here is derived from an EMBL/GenBank/DDBJ whole genome shotgun (WGS) entry which is preliminary data.</text>
</comment>
<feature type="region of interest" description="Disordered" evidence="1">
    <location>
        <begin position="47"/>
        <end position="88"/>
    </location>
</feature>
<accession>A0AAW1EVA5</accession>
<protein>
    <submittedName>
        <fullName evidence="2">Uncharacterized protein</fullName>
    </submittedName>
</protein>
<evidence type="ECO:0000313" key="3">
    <source>
        <dbReference type="Proteomes" id="UP001488805"/>
    </source>
</evidence>
<evidence type="ECO:0000313" key="2">
    <source>
        <dbReference type="EMBL" id="KAK9525915.1"/>
    </source>
</evidence>
<evidence type="ECO:0000256" key="1">
    <source>
        <dbReference type="SAM" id="MobiDB-lite"/>
    </source>
</evidence>
<gene>
    <name evidence="2" type="ORF">VZT92_016585</name>
</gene>
<sequence length="102" mass="11391">MLVFTGPDVTAQQGGDCKPVKCRIMNGAKSGTWHIESVSGRYQVPRPANPEAYVSPRRCHMSSNGSPSTREHVQAAGSEQQADRRSEWSVQKKLIFMWKCQL</sequence>
<keyword evidence="3" id="KW-1185">Reference proteome</keyword>
<name>A0AAW1EVA5_ZOAVI</name>